<dbReference type="EMBL" id="JADCNM010000007">
    <property type="protein sequence ID" value="KAG0475467.1"/>
    <property type="molecule type" value="Genomic_DNA"/>
</dbReference>
<comment type="cofactor">
    <cofactor evidence="1">
        <name>Fe(2+)</name>
        <dbReference type="ChEBI" id="CHEBI:29033"/>
    </cofactor>
</comment>
<dbReference type="GO" id="GO:0017172">
    <property type="term" value="F:cysteine dioxygenase activity"/>
    <property type="evidence" value="ECO:0007669"/>
    <property type="project" value="UniProtKB-EC"/>
</dbReference>
<accession>A0A835QX81</accession>
<protein>
    <recommendedName>
        <fullName evidence="3">cysteine dioxygenase</fullName>
        <ecNumber evidence="3">1.13.11.20</ecNumber>
    </recommendedName>
</protein>
<evidence type="ECO:0000256" key="8">
    <source>
        <dbReference type="SAM" id="MobiDB-lite"/>
    </source>
</evidence>
<organism evidence="9 10">
    <name type="scientific">Vanilla planifolia</name>
    <name type="common">Vanilla</name>
    <dbReference type="NCBI Taxonomy" id="51239"/>
    <lineage>
        <taxon>Eukaryota</taxon>
        <taxon>Viridiplantae</taxon>
        <taxon>Streptophyta</taxon>
        <taxon>Embryophyta</taxon>
        <taxon>Tracheophyta</taxon>
        <taxon>Spermatophyta</taxon>
        <taxon>Magnoliopsida</taxon>
        <taxon>Liliopsida</taxon>
        <taxon>Asparagales</taxon>
        <taxon>Orchidaceae</taxon>
        <taxon>Vanilloideae</taxon>
        <taxon>Vanilleae</taxon>
        <taxon>Vanilla</taxon>
    </lineage>
</organism>
<dbReference type="AlphaFoldDB" id="A0A835QX81"/>
<evidence type="ECO:0000256" key="3">
    <source>
        <dbReference type="ARBA" id="ARBA00013133"/>
    </source>
</evidence>
<dbReference type="OrthoDB" id="271433at2759"/>
<dbReference type="SUPFAM" id="SSF51182">
    <property type="entry name" value="RmlC-like cupins"/>
    <property type="match status" value="1"/>
</dbReference>
<evidence type="ECO:0000256" key="2">
    <source>
        <dbReference type="ARBA" id="ARBA00006622"/>
    </source>
</evidence>
<dbReference type="GO" id="GO:0070483">
    <property type="term" value="P:detection of hypoxia"/>
    <property type="evidence" value="ECO:0007669"/>
    <property type="project" value="UniProtKB-ARBA"/>
</dbReference>
<comment type="similarity">
    <text evidence="2">Belongs to the cysteine dioxygenase family.</text>
</comment>
<evidence type="ECO:0000313" key="9">
    <source>
        <dbReference type="EMBL" id="KAG0475467.1"/>
    </source>
</evidence>
<dbReference type="CDD" id="cd20289">
    <property type="entry name" value="cupin_ADO"/>
    <property type="match status" value="1"/>
</dbReference>
<dbReference type="InterPro" id="IPR012864">
    <property type="entry name" value="PCO/ADO"/>
</dbReference>
<dbReference type="PANTHER" id="PTHR22966:SF63">
    <property type="entry name" value="CYSTEINE DIOXYGENASE"/>
    <property type="match status" value="1"/>
</dbReference>
<keyword evidence="4" id="KW-0479">Metal-binding</keyword>
<evidence type="ECO:0000256" key="6">
    <source>
        <dbReference type="ARBA" id="ARBA00023004"/>
    </source>
</evidence>
<evidence type="ECO:0000313" key="10">
    <source>
        <dbReference type="Proteomes" id="UP000639772"/>
    </source>
</evidence>
<sequence length="294" mass="32690">MEFADSAMGEITQDEKGIPKRRRGQGKGEQWGAIGRPPRRRRVVAEESSAIQRIFEVSRAIFRGPGTVPMPEDVQLLQLLLDKMKPEDVGLSTDLLFFKNSRAGKGTPIITYTNIYTCDSFSMCIFFLPPTAVIPLHNHPGMTVFSKLLLGSIHIKSYDWVNNNISEEEEQRHARIARVVEDSDFCAPCTASVLYPTTGGNIHSFRANSPCALLDILGPPYSKVADRDCTYYRERSTVDGSRSAVGSVAWLEEMDIPKELKVDGIEYMGPRIVDDGHLIGVVKPGFPPEEDSKT</sequence>
<comment type="catalytic activity">
    <reaction evidence="7">
        <text>L-cysteine + O2 = 3-sulfino-L-alanine + H(+)</text>
        <dbReference type="Rhea" id="RHEA:20441"/>
        <dbReference type="ChEBI" id="CHEBI:15378"/>
        <dbReference type="ChEBI" id="CHEBI:15379"/>
        <dbReference type="ChEBI" id="CHEBI:35235"/>
        <dbReference type="ChEBI" id="CHEBI:61085"/>
        <dbReference type="EC" id="1.13.11.20"/>
    </reaction>
    <physiologicalReaction direction="left-to-right" evidence="7">
        <dbReference type="Rhea" id="RHEA:20442"/>
    </physiologicalReaction>
</comment>
<dbReference type="Proteomes" id="UP000639772">
    <property type="component" value="Chromosome 7"/>
</dbReference>
<dbReference type="InterPro" id="IPR014710">
    <property type="entry name" value="RmlC-like_jellyroll"/>
</dbReference>
<gene>
    <name evidence="9" type="ORF">HPP92_015153</name>
</gene>
<dbReference type="PANTHER" id="PTHR22966">
    <property type="entry name" value="2-AMINOETHANETHIOL DIOXYGENASE"/>
    <property type="match status" value="1"/>
</dbReference>
<name>A0A835QX81_VANPL</name>
<proteinExistence type="inferred from homology"/>
<evidence type="ECO:0000256" key="1">
    <source>
        <dbReference type="ARBA" id="ARBA00001954"/>
    </source>
</evidence>
<dbReference type="Gene3D" id="2.60.120.10">
    <property type="entry name" value="Jelly Rolls"/>
    <property type="match status" value="1"/>
</dbReference>
<comment type="caution">
    <text evidence="9">The sequence shown here is derived from an EMBL/GenBank/DDBJ whole genome shotgun (WGS) entry which is preliminary data.</text>
</comment>
<evidence type="ECO:0000256" key="7">
    <source>
        <dbReference type="ARBA" id="ARBA00024284"/>
    </source>
</evidence>
<evidence type="ECO:0000256" key="5">
    <source>
        <dbReference type="ARBA" id="ARBA00023002"/>
    </source>
</evidence>
<dbReference type="EC" id="1.13.11.20" evidence="3"/>
<keyword evidence="5" id="KW-0560">Oxidoreductase</keyword>
<reference evidence="9 10" key="1">
    <citation type="journal article" date="2020" name="Nat. Food">
        <title>A phased Vanilla planifolia genome enables genetic improvement of flavour and production.</title>
        <authorList>
            <person name="Hasing T."/>
            <person name="Tang H."/>
            <person name="Brym M."/>
            <person name="Khazi F."/>
            <person name="Huang T."/>
            <person name="Chambers A.H."/>
        </authorList>
    </citation>
    <scope>NUCLEOTIDE SEQUENCE [LARGE SCALE GENOMIC DNA]</scope>
    <source>
        <tissue evidence="9">Leaf</tissue>
    </source>
</reference>
<dbReference type="GO" id="GO:0046872">
    <property type="term" value="F:metal ion binding"/>
    <property type="evidence" value="ECO:0007669"/>
    <property type="project" value="UniProtKB-KW"/>
</dbReference>
<keyword evidence="6" id="KW-0408">Iron</keyword>
<feature type="region of interest" description="Disordered" evidence="8">
    <location>
        <begin position="1"/>
        <end position="42"/>
    </location>
</feature>
<dbReference type="Pfam" id="PF07847">
    <property type="entry name" value="PCO_ADO"/>
    <property type="match status" value="1"/>
</dbReference>
<evidence type="ECO:0000256" key="4">
    <source>
        <dbReference type="ARBA" id="ARBA00022723"/>
    </source>
</evidence>
<dbReference type="InterPro" id="IPR011051">
    <property type="entry name" value="RmlC_Cupin_sf"/>
</dbReference>